<comment type="caution">
    <text evidence="2">The sequence shown here is derived from an EMBL/GenBank/DDBJ whole genome shotgun (WGS) entry which is preliminary data.</text>
</comment>
<dbReference type="EMBL" id="JAHRIN010076078">
    <property type="protein sequence ID" value="MEQ2217730.1"/>
    <property type="molecule type" value="Genomic_DNA"/>
</dbReference>
<evidence type="ECO:0000313" key="3">
    <source>
        <dbReference type="Proteomes" id="UP001434883"/>
    </source>
</evidence>
<organism evidence="2 3">
    <name type="scientific">Xenoophorus captivus</name>
    <dbReference type="NCBI Taxonomy" id="1517983"/>
    <lineage>
        <taxon>Eukaryota</taxon>
        <taxon>Metazoa</taxon>
        <taxon>Chordata</taxon>
        <taxon>Craniata</taxon>
        <taxon>Vertebrata</taxon>
        <taxon>Euteleostomi</taxon>
        <taxon>Actinopterygii</taxon>
        <taxon>Neopterygii</taxon>
        <taxon>Teleostei</taxon>
        <taxon>Neoteleostei</taxon>
        <taxon>Acanthomorphata</taxon>
        <taxon>Ovalentaria</taxon>
        <taxon>Atherinomorphae</taxon>
        <taxon>Cyprinodontiformes</taxon>
        <taxon>Goodeidae</taxon>
        <taxon>Xenoophorus</taxon>
    </lineage>
</organism>
<evidence type="ECO:0000256" key="1">
    <source>
        <dbReference type="SAM" id="MobiDB-lite"/>
    </source>
</evidence>
<gene>
    <name evidence="2" type="ORF">XENOCAPTIV_021062</name>
</gene>
<evidence type="ECO:0000313" key="2">
    <source>
        <dbReference type="EMBL" id="MEQ2217730.1"/>
    </source>
</evidence>
<accession>A0ABV0SC29</accession>
<protein>
    <submittedName>
        <fullName evidence="2">Uncharacterized protein</fullName>
    </submittedName>
</protein>
<dbReference type="Proteomes" id="UP001434883">
    <property type="component" value="Unassembled WGS sequence"/>
</dbReference>
<name>A0ABV0SC29_9TELE</name>
<feature type="region of interest" description="Disordered" evidence="1">
    <location>
        <begin position="1"/>
        <end position="24"/>
    </location>
</feature>
<reference evidence="2 3" key="1">
    <citation type="submission" date="2021-06" db="EMBL/GenBank/DDBJ databases">
        <authorList>
            <person name="Palmer J.M."/>
        </authorList>
    </citation>
    <scope>NUCLEOTIDE SEQUENCE [LARGE SCALE GENOMIC DNA]</scope>
    <source>
        <strain evidence="2 3">XC_2019</strain>
        <tissue evidence="2">Muscle</tissue>
    </source>
</reference>
<proteinExistence type="predicted"/>
<keyword evidence="3" id="KW-1185">Reference proteome</keyword>
<sequence length="99" mass="10937">MDAFSGCLRNPLPLPSASQGSEEWERKNGSVLVCRRSSDAQLIYPMTAGSCRPRISTCRHVCPRPARSLSGEITATEQLPVHSSFPCKQAQPMSHRLLR</sequence>